<dbReference type="InterPro" id="IPR010845">
    <property type="entry name" value="FlaF"/>
</dbReference>
<sequence>MNPKLNAYKQAAMMNKDYRSQEANLFKRVTFGLIEGKANPDGLELVRAASDNRLLWQTIVNLLRDDQNRLPAPLRAQIISIGQTVIREIDDNATGMLDVDFLIDINTQMIEGLAAQPEMSPAAMAAVSQNLRQGA</sequence>
<dbReference type="EMBL" id="CP067420">
    <property type="protein sequence ID" value="QQP89324.1"/>
    <property type="molecule type" value="Genomic_DNA"/>
</dbReference>
<protein>
    <recommendedName>
        <fullName evidence="3">Flagellar protein FlaF</fullName>
    </recommendedName>
</protein>
<organism evidence="1 2">
    <name type="scientific">Skermanella cutis</name>
    <dbReference type="NCBI Taxonomy" id="2775420"/>
    <lineage>
        <taxon>Bacteria</taxon>
        <taxon>Pseudomonadati</taxon>
        <taxon>Pseudomonadota</taxon>
        <taxon>Alphaproteobacteria</taxon>
        <taxon>Rhodospirillales</taxon>
        <taxon>Azospirillaceae</taxon>
        <taxon>Skermanella</taxon>
    </lineage>
</organism>
<gene>
    <name evidence="1" type="ORF">IGS68_25610</name>
</gene>
<name>A0ABX7B4N1_9PROT</name>
<evidence type="ECO:0008006" key="3">
    <source>
        <dbReference type="Google" id="ProtNLM"/>
    </source>
</evidence>
<dbReference type="Pfam" id="PF07309">
    <property type="entry name" value="FlaF"/>
    <property type="match status" value="1"/>
</dbReference>
<evidence type="ECO:0000313" key="2">
    <source>
        <dbReference type="Proteomes" id="UP000595197"/>
    </source>
</evidence>
<dbReference type="Proteomes" id="UP000595197">
    <property type="component" value="Chromosome"/>
</dbReference>
<evidence type="ECO:0000313" key="1">
    <source>
        <dbReference type="EMBL" id="QQP89324.1"/>
    </source>
</evidence>
<reference evidence="1" key="1">
    <citation type="submission" date="2021-02" db="EMBL/GenBank/DDBJ databases">
        <title>Skermanella TT6 skin isolate.</title>
        <authorList>
            <person name="Lee K."/>
            <person name="Ganzorig M."/>
        </authorList>
    </citation>
    <scope>NUCLEOTIDE SEQUENCE</scope>
    <source>
        <strain evidence="1">TT6</strain>
    </source>
</reference>
<dbReference type="RefSeq" id="WP_201075435.1">
    <property type="nucleotide sequence ID" value="NZ_CP067420.1"/>
</dbReference>
<accession>A0ABX7B4N1</accession>
<proteinExistence type="predicted"/>
<keyword evidence="2" id="KW-1185">Reference proteome</keyword>